<proteinExistence type="predicted"/>
<sequence>MSPVRDLLRYLSCIFYLLIEKNLTQFSLNNP</sequence>
<evidence type="ECO:0000313" key="1">
    <source>
        <dbReference type="EMBL" id="JAH30602.1"/>
    </source>
</evidence>
<accession>A0A0E9RP52</accession>
<reference evidence="1" key="2">
    <citation type="journal article" date="2015" name="Fish Shellfish Immunol.">
        <title>Early steps in the European eel (Anguilla anguilla)-Vibrio vulnificus interaction in the gills: Role of the RtxA13 toxin.</title>
        <authorList>
            <person name="Callol A."/>
            <person name="Pajuelo D."/>
            <person name="Ebbesson L."/>
            <person name="Teles M."/>
            <person name="MacKenzie S."/>
            <person name="Amaro C."/>
        </authorList>
    </citation>
    <scope>NUCLEOTIDE SEQUENCE</scope>
</reference>
<dbReference type="AlphaFoldDB" id="A0A0E9RP52"/>
<dbReference type="EMBL" id="GBXM01077975">
    <property type="protein sequence ID" value="JAH30602.1"/>
    <property type="molecule type" value="Transcribed_RNA"/>
</dbReference>
<reference evidence="1" key="1">
    <citation type="submission" date="2014-11" db="EMBL/GenBank/DDBJ databases">
        <authorList>
            <person name="Amaro Gonzalez C."/>
        </authorList>
    </citation>
    <scope>NUCLEOTIDE SEQUENCE</scope>
</reference>
<protein>
    <submittedName>
        <fullName evidence="1">Uncharacterized protein</fullName>
    </submittedName>
</protein>
<organism evidence="1">
    <name type="scientific">Anguilla anguilla</name>
    <name type="common">European freshwater eel</name>
    <name type="synonym">Muraena anguilla</name>
    <dbReference type="NCBI Taxonomy" id="7936"/>
    <lineage>
        <taxon>Eukaryota</taxon>
        <taxon>Metazoa</taxon>
        <taxon>Chordata</taxon>
        <taxon>Craniata</taxon>
        <taxon>Vertebrata</taxon>
        <taxon>Euteleostomi</taxon>
        <taxon>Actinopterygii</taxon>
        <taxon>Neopterygii</taxon>
        <taxon>Teleostei</taxon>
        <taxon>Anguilliformes</taxon>
        <taxon>Anguillidae</taxon>
        <taxon>Anguilla</taxon>
    </lineage>
</organism>
<name>A0A0E9RP52_ANGAN</name>